<sequence>MIRALRTSDMDRVASIWLETNLQAHSFIPAEYWKSNLEYVREALPLAEVHVYEDAQGVQGFIGLNGDHVEGLFVAAGMQSHGIGKQLMDHVKRRRDALTLEAYRKNVDAVRFYQREGFTLQNEDLDESTGEMEYSMQWRRR</sequence>
<keyword evidence="5" id="KW-1185">Reference proteome</keyword>
<dbReference type="PANTHER" id="PTHR43800">
    <property type="entry name" value="PEPTIDYL-LYSINE N-ACETYLTRANSFERASE YJAB"/>
    <property type="match status" value="1"/>
</dbReference>
<gene>
    <name evidence="4" type="ORF">BRUM_1897</name>
</gene>
<dbReference type="EMBL" id="JGZL01000006">
    <property type="protein sequence ID" value="KFI90149.1"/>
    <property type="molecule type" value="Genomic_DNA"/>
</dbReference>
<dbReference type="PANTHER" id="PTHR43800:SF1">
    <property type="entry name" value="PEPTIDYL-LYSINE N-ACETYLTRANSFERASE YJAB"/>
    <property type="match status" value="1"/>
</dbReference>
<evidence type="ECO:0000313" key="5">
    <source>
        <dbReference type="Proteomes" id="UP000029078"/>
    </source>
</evidence>
<keyword evidence="1 4" id="KW-0808">Transferase</keyword>
<dbReference type="InterPro" id="IPR000182">
    <property type="entry name" value="GNAT_dom"/>
</dbReference>
<evidence type="ECO:0000256" key="2">
    <source>
        <dbReference type="ARBA" id="ARBA00023315"/>
    </source>
</evidence>
<dbReference type="STRING" id="78346.BRUM_1897"/>
<dbReference type="Gene3D" id="3.40.630.30">
    <property type="match status" value="1"/>
</dbReference>
<dbReference type="CDD" id="cd04301">
    <property type="entry name" value="NAT_SF"/>
    <property type="match status" value="1"/>
</dbReference>
<dbReference type="GO" id="GO:0016747">
    <property type="term" value="F:acyltransferase activity, transferring groups other than amino-acyl groups"/>
    <property type="evidence" value="ECO:0007669"/>
    <property type="project" value="InterPro"/>
</dbReference>
<dbReference type="eggNOG" id="COG0456">
    <property type="taxonomic scope" value="Bacteria"/>
</dbReference>
<dbReference type="RefSeq" id="WP_026647265.1">
    <property type="nucleotide sequence ID" value="NZ_JGZL01000006.1"/>
</dbReference>
<dbReference type="AlphaFoldDB" id="A0A087D3P9"/>
<dbReference type="Pfam" id="PF13508">
    <property type="entry name" value="Acetyltransf_7"/>
    <property type="match status" value="1"/>
</dbReference>
<protein>
    <submittedName>
        <fullName evidence="4">Acetyltransferase, gnat family</fullName>
    </submittedName>
</protein>
<proteinExistence type="predicted"/>
<evidence type="ECO:0000256" key="1">
    <source>
        <dbReference type="ARBA" id="ARBA00022679"/>
    </source>
</evidence>
<evidence type="ECO:0000313" key="4">
    <source>
        <dbReference type="EMBL" id="KFI90149.1"/>
    </source>
</evidence>
<reference evidence="4 5" key="1">
    <citation type="submission" date="2014-03" db="EMBL/GenBank/DDBJ databases">
        <title>Genomics of Bifidobacteria.</title>
        <authorList>
            <person name="Ventura M."/>
            <person name="Milani C."/>
            <person name="Lugli G.A."/>
        </authorList>
    </citation>
    <scope>NUCLEOTIDE SEQUENCE [LARGE SCALE GENOMIC DNA]</scope>
    <source>
        <strain evidence="4 5">LMG 21811</strain>
    </source>
</reference>
<name>A0A087D3P9_BIFRU</name>
<organism evidence="4 5">
    <name type="scientific">Bifidobacterium ruminantium</name>
    <dbReference type="NCBI Taxonomy" id="78346"/>
    <lineage>
        <taxon>Bacteria</taxon>
        <taxon>Bacillati</taxon>
        <taxon>Actinomycetota</taxon>
        <taxon>Actinomycetes</taxon>
        <taxon>Bifidobacteriales</taxon>
        <taxon>Bifidobacteriaceae</taxon>
        <taxon>Bifidobacterium</taxon>
    </lineage>
</organism>
<feature type="domain" description="N-acetyltransferase" evidence="3">
    <location>
        <begin position="1"/>
        <end position="141"/>
    </location>
</feature>
<dbReference type="InterPro" id="IPR016181">
    <property type="entry name" value="Acyl_CoA_acyltransferase"/>
</dbReference>
<comment type="caution">
    <text evidence="4">The sequence shown here is derived from an EMBL/GenBank/DDBJ whole genome shotgun (WGS) entry which is preliminary data.</text>
</comment>
<accession>A0A087D3P9</accession>
<evidence type="ECO:0000259" key="3">
    <source>
        <dbReference type="PROSITE" id="PS51186"/>
    </source>
</evidence>
<keyword evidence="2" id="KW-0012">Acyltransferase</keyword>
<dbReference type="PROSITE" id="PS51186">
    <property type="entry name" value="GNAT"/>
    <property type="match status" value="1"/>
</dbReference>
<dbReference type="Proteomes" id="UP000029078">
    <property type="component" value="Unassembled WGS sequence"/>
</dbReference>
<dbReference type="SUPFAM" id="SSF55729">
    <property type="entry name" value="Acyl-CoA N-acyltransferases (Nat)"/>
    <property type="match status" value="1"/>
</dbReference>